<dbReference type="Pfam" id="PF13360">
    <property type="entry name" value="PQQ_2"/>
    <property type="match status" value="1"/>
</dbReference>
<dbReference type="AlphaFoldDB" id="W6TDQ5"/>
<dbReference type="InterPro" id="IPR002372">
    <property type="entry name" value="PQQ_rpt_dom"/>
</dbReference>
<name>W6TDQ5_HOLOB</name>
<organism evidence="2 3">
    <name type="scientific">Holospora obtusa F1</name>
    <dbReference type="NCBI Taxonomy" id="1399147"/>
    <lineage>
        <taxon>Bacteria</taxon>
        <taxon>Pseudomonadati</taxon>
        <taxon>Pseudomonadota</taxon>
        <taxon>Alphaproteobacteria</taxon>
        <taxon>Holosporales</taxon>
        <taxon>Holosporaceae</taxon>
        <taxon>Holospora</taxon>
    </lineage>
</organism>
<dbReference type="RefSeq" id="WP_021827253.1">
    <property type="nucleotide sequence ID" value="NZ_AWTR02000059.1"/>
</dbReference>
<dbReference type="OrthoDB" id="5290752at2"/>
<proteinExistence type="predicted"/>
<evidence type="ECO:0000259" key="1">
    <source>
        <dbReference type="Pfam" id="PF13360"/>
    </source>
</evidence>
<dbReference type="PANTHER" id="PTHR34512">
    <property type="entry name" value="CELL SURFACE PROTEIN"/>
    <property type="match status" value="1"/>
</dbReference>
<dbReference type="Proteomes" id="UP000019112">
    <property type="component" value="Unassembled WGS sequence"/>
</dbReference>
<reference evidence="2 3" key="1">
    <citation type="journal article" date="2014" name="FEMS Microbiol. Lett.">
        <title>Draft genome sequences of three Holospora species (Holospora obtusa, Holospora undulata, and Holospora elegans), endonuclear symbiotic bacteria of the ciliate Paramecium caudatum.</title>
        <authorList>
            <person name="Dohra H."/>
            <person name="Tanaka K."/>
            <person name="Suzuki T."/>
            <person name="Fujishima M."/>
            <person name="Suzuki H."/>
        </authorList>
    </citation>
    <scope>NUCLEOTIDE SEQUENCE [LARGE SCALE GENOMIC DNA]</scope>
    <source>
        <strain evidence="2 3">F1</strain>
    </source>
</reference>
<dbReference type="Gene3D" id="2.130.10.10">
    <property type="entry name" value="YVTN repeat-like/Quinoprotein amine dehydrogenase"/>
    <property type="match status" value="1"/>
</dbReference>
<comment type="caution">
    <text evidence="2">The sequence shown here is derived from an EMBL/GenBank/DDBJ whole genome shotgun (WGS) entry which is preliminary data.</text>
</comment>
<feature type="domain" description="Pyrrolo-quinoline quinone repeat" evidence="1">
    <location>
        <begin position="157"/>
        <end position="370"/>
    </location>
</feature>
<sequence length="459" mass="51633">MLKKIVIKKIGTRFFLGFFCGMLLWRCTSEVDLPPLKGKRESVTVEDEFSMEHQKVDSKKRIPMSAYSVCVPGEWLQYYCNSQHKLPALGFSGHSQCKILPKVHQLYVENFACQGAAPSPVFWSGCVYILKGLKLYQGHLKKGKFFLLHEIDLSEIRQDMDPDSMGGIAVLPSGIAFLTMGSSELVSLCLKKRKILWRKSLEFPAEGAPVLGKNIVVCVTRRNQTLAFDQKNGTLLWTHQGAVEDLSLWGGSSSAISKGIVISHYSSNQVVALAEKTGDLLWTQNFAISKMNREKIPHQKASPVCVDELVYVVTHSNVACLGIRSGETLWQWPIGGYHTPLVLGDFLFFVDQNGVLSRVNRYTGEVYWTQILPKHAQEQWNVWIGPWYINHRLLLWRYDGLMICVNPFFYSQDCENLKKSAIEAWVSLGHPLSASGVLLRDGIVLHSDDGGILSWLVTP</sequence>
<evidence type="ECO:0000313" key="2">
    <source>
        <dbReference type="EMBL" id="ETZ07218.1"/>
    </source>
</evidence>
<keyword evidence="3" id="KW-1185">Reference proteome</keyword>
<dbReference type="PANTHER" id="PTHR34512:SF30">
    <property type="entry name" value="OUTER MEMBRANE PROTEIN ASSEMBLY FACTOR BAMB"/>
    <property type="match status" value="1"/>
</dbReference>
<dbReference type="InterPro" id="IPR015943">
    <property type="entry name" value="WD40/YVTN_repeat-like_dom_sf"/>
</dbReference>
<dbReference type="SUPFAM" id="SSF50998">
    <property type="entry name" value="Quinoprotein alcohol dehydrogenase-like"/>
    <property type="match status" value="1"/>
</dbReference>
<accession>W6TDQ5</accession>
<dbReference type="STRING" id="1399147.P618_200612"/>
<evidence type="ECO:0000313" key="3">
    <source>
        <dbReference type="Proteomes" id="UP000019112"/>
    </source>
</evidence>
<dbReference type="InterPro" id="IPR018391">
    <property type="entry name" value="PQQ_b-propeller_rpt"/>
</dbReference>
<dbReference type="EMBL" id="AWTR02000059">
    <property type="protein sequence ID" value="ETZ07218.1"/>
    <property type="molecule type" value="Genomic_DNA"/>
</dbReference>
<dbReference type="eggNOG" id="COG1520">
    <property type="taxonomic scope" value="Bacteria"/>
</dbReference>
<dbReference type="SMART" id="SM00564">
    <property type="entry name" value="PQQ"/>
    <property type="match status" value="3"/>
</dbReference>
<protein>
    <submittedName>
        <fullName evidence="2">Outer membrane protein assembly factor BamB</fullName>
    </submittedName>
</protein>
<gene>
    <name evidence="2" type="ORF">P618_200612</name>
</gene>
<dbReference type="InterPro" id="IPR011047">
    <property type="entry name" value="Quinoprotein_ADH-like_sf"/>
</dbReference>